<accession>A0AAV5JXJ9</accession>
<dbReference type="EMBL" id="BPVZ01000047">
    <property type="protein sequence ID" value="GKV17101.1"/>
    <property type="molecule type" value="Genomic_DNA"/>
</dbReference>
<evidence type="ECO:0000313" key="1">
    <source>
        <dbReference type="EMBL" id="GKV17101.1"/>
    </source>
</evidence>
<dbReference type="AlphaFoldDB" id="A0AAV5JXJ9"/>
<name>A0AAV5JXJ9_9ROSI</name>
<gene>
    <name evidence="1" type="ORF">SLEP1_g27645</name>
</gene>
<comment type="caution">
    <text evidence="1">The sequence shown here is derived from an EMBL/GenBank/DDBJ whole genome shotgun (WGS) entry which is preliminary data.</text>
</comment>
<dbReference type="Proteomes" id="UP001054252">
    <property type="component" value="Unassembled WGS sequence"/>
</dbReference>
<reference evidence="1 2" key="1">
    <citation type="journal article" date="2021" name="Commun. Biol.">
        <title>The genome of Shorea leprosula (Dipterocarpaceae) highlights the ecological relevance of drought in aseasonal tropical rainforests.</title>
        <authorList>
            <person name="Ng K.K.S."/>
            <person name="Kobayashi M.J."/>
            <person name="Fawcett J.A."/>
            <person name="Hatakeyama M."/>
            <person name="Paape T."/>
            <person name="Ng C.H."/>
            <person name="Ang C.C."/>
            <person name="Tnah L.H."/>
            <person name="Lee C.T."/>
            <person name="Nishiyama T."/>
            <person name="Sese J."/>
            <person name="O'Brien M.J."/>
            <person name="Copetti D."/>
            <person name="Mohd Noor M.I."/>
            <person name="Ong R.C."/>
            <person name="Putra M."/>
            <person name="Sireger I.Z."/>
            <person name="Indrioko S."/>
            <person name="Kosugi Y."/>
            <person name="Izuno A."/>
            <person name="Isagi Y."/>
            <person name="Lee S.L."/>
            <person name="Shimizu K.K."/>
        </authorList>
    </citation>
    <scope>NUCLEOTIDE SEQUENCE [LARGE SCALE GENOMIC DNA]</scope>
    <source>
        <strain evidence="1">214</strain>
    </source>
</reference>
<protein>
    <submittedName>
        <fullName evidence="1">Uncharacterized protein</fullName>
    </submittedName>
</protein>
<sequence length="52" mass="5987">MSARRLPRPRIWVLGRDINHHRLGPTNSVKCNKLITIYIENVTHDGSHAVRS</sequence>
<proteinExistence type="predicted"/>
<keyword evidence="2" id="KW-1185">Reference proteome</keyword>
<evidence type="ECO:0000313" key="2">
    <source>
        <dbReference type="Proteomes" id="UP001054252"/>
    </source>
</evidence>
<organism evidence="1 2">
    <name type="scientific">Rubroshorea leprosula</name>
    <dbReference type="NCBI Taxonomy" id="152421"/>
    <lineage>
        <taxon>Eukaryota</taxon>
        <taxon>Viridiplantae</taxon>
        <taxon>Streptophyta</taxon>
        <taxon>Embryophyta</taxon>
        <taxon>Tracheophyta</taxon>
        <taxon>Spermatophyta</taxon>
        <taxon>Magnoliopsida</taxon>
        <taxon>eudicotyledons</taxon>
        <taxon>Gunneridae</taxon>
        <taxon>Pentapetalae</taxon>
        <taxon>rosids</taxon>
        <taxon>malvids</taxon>
        <taxon>Malvales</taxon>
        <taxon>Dipterocarpaceae</taxon>
        <taxon>Rubroshorea</taxon>
    </lineage>
</organism>